<keyword evidence="1" id="KW-0813">Transport</keyword>
<evidence type="ECO:0000313" key="9">
    <source>
        <dbReference type="EMBL" id="OWV31296.1"/>
    </source>
</evidence>
<evidence type="ECO:0000256" key="3">
    <source>
        <dbReference type="ARBA" id="ARBA00022723"/>
    </source>
</evidence>
<dbReference type="Proteomes" id="UP000197334">
    <property type="component" value="Unassembled WGS sequence"/>
</dbReference>
<evidence type="ECO:0000313" key="10">
    <source>
        <dbReference type="Proteomes" id="UP000197334"/>
    </source>
</evidence>
<gene>
    <name evidence="9" type="ORF">JI62_01400</name>
</gene>
<feature type="chain" id="PRO_5011254042" evidence="7">
    <location>
        <begin position="23"/>
        <end position="105"/>
    </location>
</feature>
<dbReference type="GO" id="GO:0009055">
    <property type="term" value="F:electron transfer activity"/>
    <property type="evidence" value="ECO:0007669"/>
    <property type="project" value="InterPro"/>
</dbReference>
<dbReference type="InterPro" id="IPR009056">
    <property type="entry name" value="Cyt_c-like_dom"/>
</dbReference>
<dbReference type="Pfam" id="PF00034">
    <property type="entry name" value="Cytochrom_C"/>
    <property type="match status" value="1"/>
</dbReference>
<dbReference type="InterPro" id="IPR036909">
    <property type="entry name" value="Cyt_c-like_dom_sf"/>
</dbReference>
<dbReference type="PANTHER" id="PTHR33751:SF9">
    <property type="entry name" value="CYTOCHROME C4"/>
    <property type="match status" value="1"/>
</dbReference>
<dbReference type="RefSeq" id="WP_088698454.1">
    <property type="nucleotide sequence ID" value="NZ_JPUA01000003.1"/>
</dbReference>
<dbReference type="InterPro" id="IPR050597">
    <property type="entry name" value="Cytochrome_c_Oxidase_Subunit"/>
</dbReference>
<evidence type="ECO:0000256" key="5">
    <source>
        <dbReference type="ARBA" id="ARBA00023004"/>
    </source>
</evidence>
<keyword evidence="10" id="KW-1185">Reference proteome</keyword>
<organism evidence="9 10">
    <name type="scientific">Halomonas campaniensis</name>
    <dbReference type="NCBI Taxonomy" id="213554"/>
    <lineage>
        <taxon>Bacteria</taxon>
        <taxon>Pseudomonadati</taxon>
        <taxon>Pseudomonadota</taxon>
        <taxon>Gammaproteobacteria</taxon>
        <taxon>Oceanospirillales</taxon>
        <taxon>Halomonadaceae</taxon>
        <taxon>Halomonas</taxon>
    </lineage>
</organism>
<name>A0A246S4B8_9GAMM</name>
<proteinExistence type="predicted"/>
<dbReference type="EMBL" id="JPUA01000003">
    <property type="protein sequence ID" value="OWV31296.1"/>
    <property type="molecule type" value="Genomic_DNA"/>
</dbReference>
<evidence type="ECO:0000256" key="6">
    <source>
        <dbReference type="PROSITE-ProRule" id="PRU00433"/>
    </source>
</evidence>
<keyword evidence="3 6" id="KW-0479">Metal-binding</keyword>
<reference evidence="9 10" key="1">
    <citation type="submission" date="2014-08" db="EMBL/GenBank/DDBJ databases">
        <title>Draft genome sequence of a novel L-asparaginase producing marine bacterium, Halomonas campaniensis.</title>
        <authorList>
            <person name="Sundarakrishnan B."/>
            <person name="Moushumi Priya A."/>
            <person name="Raman G."/>
            <person name="Sakthivel N."/>
            <person name="Park S."/>
            <person name="Jayachandran S."/>
        </authorList>
    </citation>
    <scope>NUCLEOTIDE SEQUENCE [LARGE SCALE GENOMIC DNA]</scope>
    <source>
        <strain evidence="9 10">SK03</strain>
    </source>
</reference>
<dbReference type="PANTHER" id="PTHR33751">
    <property type="entry name" value="CBB3-TYPE CYTOCHROME C OXIDASE SUBUNIT FIXP"/>
    <property type="match status" value="1"/>
</dbReference>
<dbReference type="GO" id="GO:0046872">
    <property type="term" value="F:metal ion binding"/>
    <property type="evidence" value="ECO:0007669"/>
    <property type="project" value="UniProtKB-KW"/>
</dbReference>
<evidence type="ECO:0000256" key="7">
    <source>
        <dbReference type="SAM" id="SignalP"/>
    </source>
</evidence>
<evidence type="ECO:0000256" key="4">
    <source>
        <dbReference type="ARBA" id="ARBA00022982"/>
    </source>
</evidence>
<evidence type="ECO:0000256" key="1">
    <source>
        <dbReference type="ARBA" id="ARBA00022448"/>
    </source>
</evidence>
<keyword evidence="4" id="KW-0249">Electron transport</keyword>
<feature type="domain" description="Cytochrome c" evidence="8">
    <location>
        <begin position="23"/>
        <end position="104"/>
    </location>
</feature>
<sequence>MKIFLFCVTATALAMGSATLQAADKSAGATLYADACAQCHGPSGKGMASFPSLSGRDADYITSRLETYRAGEKVGSNSFLMIPNATDLSDDDIANLAAYIVDNAE</sequence>
<protein>
    <submittedName>
        <fullName evidence="9">Cytochrome C</fullName>
    </submittedName>
</protein>
<dbReference type="OrthoDB" id="9796421at2"/>
<evidence type="ECO:0000259" key="8">
    <source>
        <dbReference type="PROSITE" id="PS51007"/>
    </source>
</evidence>
<dbReference type="Gene3D" id="1.10.760.10">
    <property type="entry name" value="Cytochrome c-like domain"/>
    <property type="match status" value="1"/>
</dbReference>
<dbReference type="GO" id="GO:0020037">
    <property type="term" value="F:heme binding"/>
    <property type="evidence" value="ECO:0007669"/>
    <property type="project" value="InterPro"/>
</dbReference>
<accession>A0A246S4B8</accession>
<keyword evidence="5 6" id="KW-0408">Iron</keyword>
<keyword evidence="7" id="KW-0732">Signal</keyword>
<dbReference type="AlphaFoldDB" id="A0A246S4B8"/>
<evidence type="ECO:0000256" key="2">
    <source>
        <dbReference type="ARBA" id="ARBA00022617"/>
    </source>
</evidence>
<dbReference type="PROSITE" id="PS51007">
    <property type="entry name" value="CYTC"/>
    <property type="match status" value="1"/>
</dbReference>
<comment type="caution">
    <text evidence="9">The sequence shown here is derived from an EMBL/GenBank/DDBJ whole genome shotgun (WGS) entry which is preliminary data.</text>
</comment>
<keyword evidence="2 6" id="KW-0349">Heme</keyword>
<dbReference type="SUPFAM" id="SSF46626">
    <property type="entry name" value="Cytochrome c"/>
    <property type="match status" value="1"/>
</dbReference>
<feature type="signal peptide" evidence="7">
    <location>
        <begin position="1"/>
        <end position="22"/>
    </location>
</feature>